<dbReference type="EMBL" id="VTPS01000023">
    <property type="protein sequence ID" value="TZE80824.1"/>
    <property type="molecule type" value="Genomic_DNA"/>
</dbReference>
<keyword evidence="1" id="KW-0159">Chromosome partition</keyword>
<dbReference type="Pfam" id="PF02616">
    <property type="entry name" value="SMC_ScpA"/>
    <property type="match status" value="1"/>
</dbReference>
<dbReference type="Proteomes" id="UP000322976">
    <property type="component" value="Unassembled WGS sequence"/>
</dbReference>
<dbReference type="GO" id="GO:0007059">
    <property type="term" value="P:chromosome segregation"/>
    <property type="evidence" value="ECO:0007669"/>
    <property type="project" value="UniProtKB-KW"/>
</dbReference>
<accession>A0A5D8Q9G6</accession>
<dbReference type="Gene3D" id="6.10.250.2410">
    <property type="match status" value="1"/>
</dbReference>
<dbReference type="PANTHER" id="PTHR33969">
    <property type="entry name" value="SEGREGATION AND CONDENSATION PROTEIN A"/>
    <property type="match status" value="1"/>
</dbReference>
<protein>
    <recommendedName>
        <fullName evidence="2">Segregation and condensation protein A</fullName>
    </recommendedName>
</protein>
<dbReference type="PANTHER" id="PTHR33969:SF2">
    <property type="entry name" value="SEGREGATION AND CONDENSATION PROTEIN A"/>
    <property type="match status" value="1"/>
</dbReference>
<dbReference type="RefSeq" id="WP_149546203.1">
    <property type="nucleotide sequence ID" value="NZ_VTPS01000023.1"/>
</dbReference>
<evidence type="ECO:0000256" key="1">
    <source>
        <dbReference type="ARBA" id="ARBA00022829"/>
    </source>
</evidence>
<evidence type="ECO:0000256" key="2">
    <source>
        <dbReference type="ARBA" id="ARBA00044777"/>
    </source>
</evidence>
<evidence type="ECO:0000313" key="4">
    <source>
        <dbReference type="Proteomes" id="UP000322976"/>
    </source>
</evidence>
<sequence>MDYMVRIELYEGPYELLYHLIKDSKVNIYDVSFIKIIDQYIEYVNTLEEYNPELSSNFFFITSSLLELKSRMILPNNSGIEQQDESEDIVEINKILSAIEEYKKYKDIAKKLRDLELKENNIFYRKTAFELKKKKSYSVSSLSKAYQKYKSSEIEVFNNNKRYTVHEKIFQITRMLRKVAYLSFNKFAKNSKTRQDIISFFIALLEMGKRGLTITTQSANFGDILIKRGKKHGFTNNTAN</sequence>
<comment type="caution">
    <text evidence="3">The sequence shown here is derived from an EMBL/GenBank/DDBJ whole genome shotgun (WGS) entry which is preliminary data.</text>
</comment>
<gene>
    <name evidence="3" type="ORF">FWJ32_12005</name>
</gene>
<evidence type="ECO:0000313" key="3">
    <source>
        <dbReference type="EMBL" id="TZE80824.1"/>
    </source>
</evidence>
<name>A0A5D8Q9G6_9THEO</name>
<organism evidence="3 4">
    <name type="scientific">Calorimonas adulescens</name>
    <dbReference type="NCBI Taxonomy" id="2606906"/>
    <lineage>
        <taxon>Bacteria</taxon>
        <taxon>Bacillati</taxon>
        <taxon>Bacillota</taxon>
        <taxon>Clostridia</taxon>
        <taxon>Thermoanaerobacterales</taxon>
        <taxon>Thermoanaerobacteraceae</taxon>
        <taxon>Calorimonas</taxon>
    </lineage>
</organism>
<reference evidence="3 4" key="1">
    <citation type="submission" date="2019-08" db="EMBL/GenBank/DDBJ databases">
        <title>Calorimonas adulescens gen. nov., sp. nov., an anaerobic thermophilic bacterium from Sakhalin hot spring.</title>
        <authorList>
            <person name="Khomyakova M.A."/>
            <person name="Merkel A.Y."/>
            <person name="Novikov A."/>
            <person name="Bonch-Osmolovskaya E.A."/>
            <person name="Slobodkin A.I."/>
        </authorList>
    </citation>
    <scope>NUCLEOTIDE SEQUENCE [LARGE SCALE GENOMIC DNA]</scope>
    <source>
        <strain evidence="3 4">A05MB</strain>
    </source>
</reference>
<dbReference type="InterPro" id="IPR003768">
    <property type="entry name" value="ScpA"/>
</dbReference>
<proteinExistence type="predicted"/>
<dbReference type="AlphaFoldDB" id="A0A5D8Q9G6"/>
<keyword evidence="4" id="KW-1185">Reference proteome</keyword>